<keyword evidence="2" id="KW-1133">Transmembrane helix</keyword>
<name>A0A3M6QT64_9BURK</name>
<keyword evidence="2" id="KW-0812">Transmembrane</keyword>
<feature type="transmembrane region" description="Helical" evidence="2">
    <location>
        <begin position="221"/>
        <end position="239"/>
    </location>
</feature>
<evidence type="ECO:0000313" key="4">
    <source>
        <dbReference type="Proteomes" id="UP000278006"/>
    </source>
</evidence>
<proteinExistence type="predicted"/>
<sequence length="426" mass="45445">MEPATMPSRIARPGPGRWRRAWLRLHSLAGLAAGAVLALMGLTGALMSFEDEILEWVNPGLRVADAGAARRPYAELLPELARGLDGARISFVQADADGPLVVGVIRQSASPDARAARYAADPASGRLLGEIQGSGFFDFVRRLHRWLALPGGGDGIGRVLTGCAAAALAGLALSGWWLGWRRAARPDGAPPATSVAAAAHQPPSAAPWRTRAWHRAWHVRLGLWLAPLYLLSALSGLWWSSAGYRAALGAAADFVAAPGGRPYTPSQTRGRPTPPREAPARPEAPAPQASPRQIGAAADAVLADIAVPAQRILLGMPRTGGTMRLRWLPRGAAHPRAYDDYRIDPASARVVEFQPHAGLGPAQRLEAAMLPLHTGTLFGLPMRLLLMLSSLALALFAASGTCMYILRRRRSHADPRGDREQVLKEK</sequence>
<evidence type="ECO:0008006" key="5">
    <source>
        <dbReference type="Google" id="ProtNLM"/>
    </source>
</evidence>
<dbReference type="Proteomes" id="UP000278006">
    <property type="component" value="Unassembled WGS sequence"/>
</dbReference>
<dbReference type="AlphaFoldDB" id="A0A3M6QT64"/>
<dbReference type="OrthoDB" id="9791166at2"/>
<comment type="caution">
    <text evidence="3">The sequence shown here is derived from an EMBL/GenBank/DDBJ whole genome shotgun (WGS) entry which is preliminary data.</text>
</comment>
<dbReference type="Pfam" id="PF03929">
    <property type="entry name" value="PepSY_TM"/>
    <property type="match status" value="1"/>
</dbReference>
<keyword evidence="4" id="KW-1185">Reference proteome</keyword>
<protein>
    <recommendedName>
        <fullName evidence="5">PepSY domain-containing protein</fullName>
    </recommendedName>
</protein>
<evidence type="ECO:0000256" key="2">
    <source>
        <dbReference type="SAM" id="Phobius"/>
    </source>
</evidence>
<dbReference type="PANTHER" id="PTHR34219:SF3">
    <property type="entry name" value="BLL7967 PROTEIN"/>
    <property type="match status" value="1"/>
</dbReference>
<feature type="region of interest" description="Disordered" evidence="1">
    <location>
        <begin position="259"/>
        <end position="293"/>
    </location>
</feature>
<keyword evidence="2" id="KW-0472">Membrane</keyword>
<dbReference type="InterPro" id="IPR005625">
    <property type="entry name" value="PepSY-ass_TM"/>
</dbReference>
<feature type="transmembrane region" description="Helical" evidence="2">
    <location>
        <begin position="156"/>
        <end position="178"/>
    </location>
</feature>
<feature type="transmembrane region" description="Helical" evidence="2">
    <location>
        <begin position="21"/>
        <end position="49"/>
    </location>
</feature>
<reference evidence="3 4" key="1">
    <citation type="submission" date="2018-10" db="EMBL/GenBank/DDBJ databases">
        <title>Draft genome of Cortibacter populi DSM10536.</title>
        <authorList>
            <person name="Bernier A.-M."/>
            <person name="Bernard K."/>
        </authorList>
    </citation>
    <scope>NUCLEOTIDE SEQUENCE [LARGE SCALE GENOMIC DNA]</scope>
    <source>
        <strain evidence="3 4">DSM 105136</strain>
    </source>
</reference>
<dbReference type="PANTHER" id="PTHR34219">
    <property type="entry name" value="IRON-REGULATED INNER MEMBRANE PROTEIN-RELATED"/>
    <property type="match status" value="1"/>
</dbReference>
<dbReference type="EMBL" id="RDQO01000003">
    <property type="protein sequence ID" value="RMX05662.1"/>
    <property type="molecule type" value="Genomic_DNA"/>
</dbReference>
<gene>
    <name evidence="3" type="ORF">D8I35_10740</name>
</gene>
<evidence type="ECO:0000313" key="3">
    <source>
        <dbReference type="EMBL" id="RMX05662.1"/>
    </source>
</evidence>
<evidence type="ECO:0000256" key="1">
    <source>
        <dbReference type="SAM" id="MobiDB-lite"/>
    </source>
</evidence>
<feature type="transmembrane region" description="Helical" evidence="2">
    <location>
        <begin position="384"/>
        <end position="406"/>
    </location>
</feature>
<organism evidence="3 4">
    <name type="scientific">Corticibacter populi</name>
    <dbReference type="NCBI Taxonomy" id="1550736"/>
    <lineage>
        <taxon>Bacteria</taxon>
        <taxon>Pseudomonadati</taxon>
        <taxon>Pseudomonadota</taxon>
        <taxon>Betaproteobacteria</taxon>
        <taxon>Burkholderiales</taxon>
        <taxon>Comamonadaceae</taxon>
        <taxon>Corticibacter</taxon>
    </lineage>
</organism>
<accession>A0A3M6QT64</accession>
<feature type="compositionally biased region" description="Pro residues" evidence="1">
    <location>
        <begin position="272"/>
        <end position="285"/>
    </location>
</feature>